<organism evidence="2 3">
    <name type="scientific">Thalassolituus maritimus</name>
    <dbReference type="NCBI Taxonomy" id="484498"/>
    <lineage>
        <taxon>Bacteria</taxon>
        <taxon>Pseudomonadati</taxon>
        <taxon>Pseudomonadota</taxon>
        <taxon>Gammaproteobacteria</taxon>
        <taxon>Oceanospirillales</taxon>
        <taxon>Oceanospirillaceae</taxon>
        <taxon>Thalassolituus</taxon>
    </lineage>
</organism>
<evidence type="ECO:0000313" key="3">
    <source>
        <dbReference type="Proteomes" id="UP000185639"/>
    </source>
</evidence>
<dbReference type="Pfam" id="PF18735">
    <property type="entry name" value="HEPN_RiboL-PSP"/>
    <property type="match status" value="1"/>
</dbReference>
<dbReference type="InterPro" id="IPR041519">
    <property type="entry name" value="HEPN_RiboL-PSP"/>
</dbReference>
<name>A0A1N7QD86_9GAMM</name>
<accession>A0A1N7QD86</accession>
<dbReference type="RefSeq" id="WP_076518255.1">
    <property type="nucleotide sequence ID" value="NZ_FTOH01000024.1"/>
</dbReference>
<proteinExistence type="predicted"/>
<dbReference type="EMBL" id="FTOH01000024">
    <property type="protein sequence ID" value="SIT20833.1"/>
    <property type="molecule type" value="Genomic_DNA"/>
</dbReference>
<dbReference type="Proteomes" id="UP000185639">
    <property type="component" value="Unassembled WGS sequence"/>
</dbReference>
<dbReference type="AlphaFoldDB" id="A0A1N7QD86"/>
<protein>
    <recommendedName>
        <fullName evidence="1">RiboL-PSP-HEPN domain-containing protein</fullName>
    </recommendedName>
</protein>
<keyword evidence="3" id="KW-1185">Reference proteome</keyword>
<sequence>MFQSLSDFLSSIDGLINHLNYEKSCQVYFQTGAKKYTGEHSLEVEFRSFLAEKISPALTDSKVYSYKNGIISLYGFLERYVEDIIIEFLRGICELSLDYKSLPQEIRKNHLDASLDHINKLKKLRGMSADYRQSSLTEAVKNMHNCLVEAQEYALNYDAFVSHTSNFRYDSIHEIFTRIGIHGISRSCLDDAGLAEALSRKHSPTGTLEKKILISLLMSELDNLAQRRNEIAHGVRIDEIESLDMLQERIEIIRRYGLAIHSIVFSRLNSYAYQSARKIDLGRPYKVYGGIRVLEFQRFFPAEIPEECAKISVGDKVFAINENSSTDVICGSIVSIRNHDGNVDFLEAPHNSSFSIRVDFKTNSHVRKRMVFVGVEA</sequence>
<gene>
    <name evidence="2" type="ORF">SAMN05421686_1243</name>
</gene>
<reference evidence="3" key="1">
    <citation type="submission" date="2017-01" db="EMBL/GenBank/DDBJ databases">
        <authorList>
            <person name="Varghese N."/>
            <person name="Submissions S."/>
        </authorList>
    </citation>
    <scope>NUCLEOTIDE SEQUENCE [LARGE SCALE GENOMIC DNA]</scope>
    <source>
        <strain evidence="3">DSM 24913</strain>
    </source>
</reference>
<evidence type="ECO:0000313" key="2">
    <source>
        <dbReference type="EMBL" id="SIT20833.1"/>
    </source>
</evidence>
<dbReference type="OrthoDB" id="6021991at2"/>
<feature type="domain" description="RiboL-PSP-HEPN" evidence="1">
    <location>
        <begin position="49"/>
        <end position="263"/>
    </location>
</feature>
<dbReference type="STRING" id="484498.SAMN05421686_1243"/>
<evidence type="ECO:0000259" key="1">
    <source>
        <dbReference type="Pfam" id="PF18735"/>
    </source>
</evidence>